<sequence>MGSLIQRLEDPSTKLGSWYEIFLQKVENEIELKRYIRELVESFPGNWEYDIREEQVERLMERANAMQGKEPKRNQTVVLNRLYKEFSEEEKGGILYRIEQREQLLCILKKNMRRELQLEDMEALEKNVPNWKEQIQTMKSCLKQMESL</sequence>
<evidence type="ECO:0000313" key="2">
    <source>
        <dbReference type="Proteomes" id="UP000304953"/>
    </source>
</evidence>
<dbReference type="Proteomes" id="UP000304953">
    <property type="component" value="Unassembled WGS sequence"/>
</dbReference>
<organism evidence="1 2">
    <name type="scientific">Petralouisia muris</name>
    <dbReference type="NCBI Taxonomy" id="3032872"/>
    <lineage>
        <taxon>Bacteria</taxon>
        <taxon>Bacillati</taxon>
        <taxon>Bacillota</taxon>
        <taxon>Clostridia</taxon>
        <taxon>Lachnospirales</taxon>
        <taxon>Lachnospiraceae</taxon>
        <taxon>Petralouisia</taxon>
    </lineage>
</organism>
<gene>
    <name evidence="1" type="ORF">E5329_11315</name>
</gene>
<name>A0AC61RWJ7_9FIRM</name>
<reference evidence="1" key="1">
    <citation type="submission" date="2019-04" db="EMBL/GenBank/DDBJ databases">
        <title>Microbes associate with the intestines of laboratory mice.</title>
        <authorList>
            <person name="Navarre W."/>
            <person name="Wong E."/>
            <person name="Huang K."/>
            <person name="Tropini C."/>
            <person name="Ng K."/>
            <person name="Yu B."/>
        </authorList>
    </citation>
    <scope>NUCLEOTIDE SEQUENCE</scope>
    <source>
        <strain evidence="1">NM01_1-7b</strain>
    </source>
</reference>
<protein>
    <submittedName>
        <fullName evidence="1">Uncharacterized protein</fullName>
    </submittedName>
</protein>
<proteinExistence type="predicted"/>
<evidence type="ECO:0000313" key="1">
    <source>
        <dbReference type="EMBL" id="TGY96222.1"/>
    </source>
</evidence>
<keyword evidence="2" id="KW-1185">Reference proteome</keyword>
<accession>A0AC61RWJ7</accession>
<comment type="caution">
    <text evidence="1">The sequence shown here is derived from an EMBL/GenBank/DDBJ whole genome shotgun (WGS) entry which is preliminary data.</text>
</comment>
<dbReference type="EMBL" id="SRYA01000019">
    <property type="protein sequence ID" value="TGY96222.1"/>
    <property type="molecule type" value="Genomic_DNA"/>
</dbReference>